<feature type="region of interest" description="Disordered" evidence="1">
    <location>
        <begin position="151"/>
        <end position="172"/>
    </location>
</feature>
<evidence type="ECO:0000256" key="1">
    <source>
        <dbReference type="SAM" id="MobiDB-lite"/>
    </source>
</evidence>
<dbReference type="FunFam" id="3.40.30.10:FF:000273">
    <property type="entry name" value="Glutaredoxin family protein"/>
    <property type="match status" value="1"/>
</dbReference>
<dbReference type="Proteomes" id="UP000825935">
    <property type="component" value="Chromosome 20"/>
</dbReference>
<feature type="compositionally biased region" description="Polar residues" evidence="1">
    <location>
        <begin position="151"/>
        <end position="163"/>
    </location>
</feature>
<dbReference type="OrthoDB" id="423313at2759"/>
<dbReference type="PANTHER" id="PTHR45669:SF22">
    <property type="entry name" value="GLUTAREDOXIN DOMAIN-CONTAINING CYSTEINE-RICH PROTEIN CG12206-RELATED"/>
    <property type="match status" value="1"/>
</dbReference>
<dbReference type="Pfam" id="PF00462">
    <property type="entry name" value="Glutaredoxin"/>
    <property type="match status" value="1"/>
</dbReference>
<reference evidence="3" key="1">
    <citation type="submission" date="2021-08" db="EMBL/GenBank/DDBJ databases">
        <title>WGS assembly of Ceratopteris richardii.</title>
        <authorList>
            <person name="Marchant D.B."/>
            <person name="Chen G."/>
            <person name="Jenkins J."/>
            <person name="Shu S."/>
            <person name="Leebens-Mack J."/>
            <person name="Grimwood J."/>
            <person name="Schmutz J."/>
            <person name="Soltis P."/>
            <person name="Soltis D."/>
            <person name="Chen Z.-H."/>
        </authorList>
    </citation>
    <scope>NUCLEOTIDE SEQUENCE</scope>
    <source>
        <strain evidence="3">Whitten #5841</strain>
        <tissue evidence="3">Leaf</tissue>
    </source>
</reference>
<evidence type="ECO:0000313" key="4">
    <source>
        <dbReference type="Proteomes" id="UP000825935"/>
    </source>
</evidence>
<dbReference type="EMBL" id="CM035425">
    <property type="protein sequence ID" value="KAH7331806.1"/>
    <property type="molecule type" value="Genomic_DNA"/>
</dbReference>
<sequence>MGCTTSRNKFKEKESWNAQVCRSISAPIHYPADNEEDSCHVVFLASSSYGILEMERPGDLIRTGSFVRILHDKCPIREEKNKSFFSTAMTVSHTESSIKLRAVQEDLGNESDLIETIDTCELMDGLNEDGDMTHLSLVVSEISEPLETPLKSFSESQMSSASHLGSAEKSPPTFDSACASPLFDPSLLETFELALDATELPLGEWKISRDIVHEESLTNSSASSGNNTWELSETSSDAESYPQPEDCVHSCELRSIGAPSQGMLKKASICERKLESFEWKCPPGGAEKVVLYFTSLRGIRKTYEDCCDLRLILQGFTVRVDERDVWMHSQFREELRELLQSQNVQVPRLFIKGRYIGGAEDVRRLNDNGVLVSLIESLPCLDTLRKVCPGCADVRFIPCLTCNGSCKVHDAMYQTLRCDKCNENGLMMCPLCI</sequence>
<dbReference type="InterPro" id="IPR002109">
    <property type="entry name" value="Glutaredoxin"/>
</dbReference>
<protein>
    <recommendedName>
        <fullName evidence="2">Glutaredoxin domain-containing protein</fullName>
    </recommendedName>
</protein>
<evidence type="ECO:0000313" key="3">
    <source>
        <dbReference type="EMBL" id="KAH7331806.1"/>
    </source>
</evidence>
<gene>
    <name evidence="3" type="ORF">KP509_20G051300</name>
</gene>
<evidence type="ECO:0000259" key="2">
    <source>
        <dbReference type="Pfam" id="PF00462"/>
    </source>
</evidence>
<feature type="region of interest" description="Disordered" evidence="1">
    <location>
        <begin position="216"/>
        <end position="241"/>
    </location>
</feature>
<dbReference type="PROSITE" id="PS51354">
    <property type="entry name" value="GLUTAREDOXIN_2"/>
    <property type="match status" value="1"/>
</dbReference>
<dbReference type="Pfam" id="PF23733">
    <property type="entry name" value="GRXCR1-2_C"/>
    <property type="match status" value="1"/>
</dbReference>
<dbReference type="PANTHER" id="PTHR45669">
    <property type="entry name" value="GLUTAREDOXIN DOMAIN-CONTAINING CYSTEINE-RICH PROTEIN CG12206-RELATED"/>
    <property type="match status" value="1"/>
</dbReference>
<name>A0A8T2SF89_CERRI</name>
<organism evidence="3 4">
    <name type="scientific">Ceratopteris richardii</name>
    <name type="common">Triangle waterfern</name>
    <dbReference type="NCBI Taxonomy" id="49495"/>
    <lineage>
        <taxon>Eukaryota</taxon>
        <taxon>Viridiplantae</taxon>
        <taxon>Streptophyta</taxon>
        <taxon>Embryophyta</taxon>
        <taxon>Tracheophyta</taxon>
        <taxon>Polypodiopsida</taxon>
        <taxon>Polypodiidae</taxon>
        <taxon>Polypodiales</taxon>
        <taxon>Pteridineae</taxon>
        <taxon>Pteridaceae</taxon>
        <taxon>Parkerioideae</taxon>
        <taxon>Ceratopteris</taxon>
    </lineage>
</organism>
<keyword evidence="4" id="KW-1185">Reference proteome</keyword>
<dbReference type="SUPFAM" id="SSF52833">
    <property type="entry name" value="Thioredoxin-like"/>
    <property type="match status" value="1"/>
</dbReference>
<dbReference type="InterPro" id="IPR036249">
    <property type="entry name" value="Thioredoxin-like_sf"/>
</dbReference>
<dbReference type="Gene3D" id="3.40.30.10">
    <property type="entry name" value="Glutaredoxin"/>
    <property type="match status" value="1"/>
</dbReference>
<dbReference type="AlphaFoldDB" id="A0A8T2SF89"/>
<accession>A0A8T2SF89</accession>
<dbReference type="CDD" id="cd03031">
    <property type="entry name" value="GRX_GRX_like"/>
    <property type="match status" value="1"/>
</dbReference>
<comment type="caution">
    <text evidence="3">The sequence shown here is derived from an EMBL/GenBank/DDBJ whole genome shotgun (WGS) entry which is preliminary data.</text>
</comment>
<feature type="compositionally biased region" description="Polar residues" evidence="1">
    <location>
        <begin position="217"/>
        <end position="238"/>
    </location>
</feature>
<feature type="domain" description="Glutaredoxin" evidence="2">
    <location>
        <begin position="290"/>
        <end position="356"/>
    </location>
</feature>
<proteinExistence type="predicted"/>